<dbReference type="PANTHER" id="PTHR43047">
    <property type="entry name" value="TWO-COMPONENT HISTIDINE PROTEIN KINASE"/>
    <property type="match status" value="1"/>
</dbReference>
<feature type="compositionally biased region" description="Polar residues" evidence="7">
    <location>
        <begin position="295"/>
        <end position="336"/>
    </location>
</feature>
<feature type="region of interest" description="Disordered" evidence="7">
    <location>
        <begin position="1109"/>
        <end position="1131"/>
    </location>
</feature>
<dbReference type="OrthoDB" id="303614at2759"/>
<reference evidence="10" key="1">
    <citation type="submission" date="2022-11" db="EMBL/GenBank/DDBJ databases">
        <authorList>
            <person name="Petersen C."/>
        </authorList>
    </citation>
    <scope>NUCLEOTIDE SEQUENCE</scope>
    <source>
        <strain evidence="10">IBT 21917</strain>
    </source>
</reference>
<dbReference type="PRINTS" id="PR00344">
    <property type="entry name" value="BCTRLSENSOR"/>
</dbReference>
<dbReference type="CDD" id="cd17546">
    <property type="entry name" value="REC_hyHK_CKI1_RcsC-like"/>
    <property type="match status" value="1"/>
</dbReference>
<evidence type="ECO:0000256" key="7">
    <source>
        <dbReference type="SAM" id="MobiDB-lite"/>
    </source>
</evidence>
<name>A0A9W9I297_9EURO</name>
<dbReference type="PROSITE" id="PS50109">
    <property type="entry name" value="HIS_KIN"/>
    <property type="match status" value="1"/>
</dbReference>
<dbReference type="InterPro" id="IPR011006">
    <property type="entry name" value="CheY-like_superfamily"/>
</dbReference>
<feature type="compositionally biased region" description="Polar residues" evidence="7">
    <location>
        <begin position="362"/>
        <end position="395"/>
    </location>
</feature>
<dbReference type="InterPro" id="IPR003661">
    <property type="entry name" value="HisK_dim/P_dom"/>
</dbReference>
<dbReference type="SUPFAM" id="SSF47384">
    <property type="entry name" value="Homodimeric domain of signal transducing histidine kinase"/>
    <property type="match status" value="1"/>
</dbReference>
<protein>
    <recommendedName>
        <fullName evidence="2">histidine kinase</fullName>
        <ecNumber evidence="2">2.7.13.3</ecNumber>
    </recommendedName>
</protein>
<evidence type="ECO:0000256" key="5">
    <source>
        <dbReference type="ARBA" id="ARBA00022777"/>
    </source>
</evidence>
<evidence type="ECO:0000256" key="1">
    <source>
        <dbReference type="ARBA" id="ARBA00000085"/>
    </source>
</evidence>
<dbReference type="Proteomes" id="UP001146351">
    <property type="component" value="Unassembled WGS sequence"/>
</dbReference>
<evidence type="ECO:0000259" key="9">
    <source>
        <dbReference type="PROSITE" id="PS50110"/>
    </source>
</evidence>
<feature type="compositionally biased region" description="Basic and acidic residues" evidence="7">
    <location>
        <begin position="337"/>
        <end position="350"/>
    </location>
</feature>
<evidence type="ECO:0000313" key="11">
    <source>
        <dbReference type="Proteomes" id="UP001146351"/>
    </source>
</evidence>
<dbReference type="PANTHER" id="PTHR43047:SF72">
    <property type="entry name" value="OSMOSENSING HISTIDINE PROTEIN KINASE SLN1"/>
    <property type="match status" value="1"/>
</dbReference>
<dbReference type="GO" id="GO:0005886">
    <property type="term" value="C:plasma membrane"/>
    <property type="evidence" value="ECO:0007669"/>
    <property type="project" value="TreeGrafter"/>
</dbReference>
<dbReference type="Pfam" id="PF02518">
    <property type="entry name" value="HATPase_c"/>
    <property type="match status" value="1"/>
</dbReference>
<evidence type="ECO:0000256" key="3">
    <source>
        <dbReference type="ARBA" id="ARBA00022553"/>
    </source>
</evidence>
<keyword evidence="4" id="KW-0808">Transferase</keyword>
<evidence type="ECO:0000256" key="6">
    <source>
        <dbReference type="PROSITE-ProRule" id="PRU00169"/>
    </source>
</evidence>
<dbReference type="FunFam" id="3.30.450.40:FF:000083">
    <property type="entry name" value="Sensor histidine kinase/response regulator, putative (AFU_orthologue AFUA_4G00660)"/>
    <property type="match status" value="1"/>
</dbReference>
<dbReference type="GO" id="GO:0009927">
    <property type="term" value="F:histidine phosphotransfer kinase activity"/>
    <property type="evidence" value="ECO:0007669"/>
    <property type="project" value="TreeGrafter"/>
</dbReference>
<dbReference type="InterPro" id="IPR005467">
    <property type="entry name" value="His_kinase_dom"/>
</dbReference>
<dbReference type="SMART" id="SM00448">
    <property type="entry name" value="REC"/>
    <property type="match status" value="1"/>
</dbReference>
<accession>A0A9W9I297</accession>
<keyword evidence="11" id="KW-1185">Reference proteome</keyword>
<dbReference type="Pfam" id="PF00512">
    <property type="entry name" value="HisKA"/>
    <property type="match status" value="1"/>
</dbReference>
<reference evidence="10" key="2">
    <citation type="journal article" date="2023" name="IMA Fungus">
        <title>Comparative genomic study of the Penicillium genus elucidates a diverse pangenome and 15 lateral gene transfer events.</title>
        <authorList>
            <person name="Petersen C."/>
            <person name="Sorensen T."/>
            <person name="Nielsen M.R."/>
            <person name="Sondergaard T.E."/>
            <person name="Sorensen J.L."/>
            <person name="Fitzpatrick D.A."/>
            <person name="Frisvad J.C."/>
            <person name="Nielsen K.L."/>
        </authorList>
    </citation>
    <scope>NUCLEOTIDE SEQUENCE</scope>
    <source>
        <strain evidence="10">IBT 21917</strain>
    </source>
</reference>
<comment type="caution">
    <text evidence="10">The sequence shown here is derived from an EMBL/GenBank/DDBJ whole genome shotgun (WGS) entry which is preliminary data.</text>
</comment>
<organism evidence="10 11">
    <name type="scientific">Penicillium capsulatum</name>
    <dbReference type="NCBI Taxonomy" id="69766"/>
    <lineage>
        <taxon>Eukaryota</taxon>
        <taxon>Fungi</taxon>
        <taxon>Dikarya</taxon>
        <taxon>Ascomycota</taxon>
        <taxon>Pezizomycotina</taxon>
        <taxon>Eurotiomycetes</taxon>
        <taxon>Eurotiomycetidae</taxon>
        <taxon>Eurotiales</taxon>
        <taxon>Aspergillaceae</taxon>
        <taxon>Penicillium</taxon>
    </lineage>
</organism>
<dbReference type="InterPro" id="IPR004358">
    <property type="entry name" value="Sig_transdc_His_kin-like_C"/>
</dbReference>
<comment type="catalytic activity">
    <reaction evidence="1">
        <text>ATP + protein L-histidine = ADP + protein N-phospho-L-histidine.</text>
        <dbReference type="EC" id="2.7.13.3"/>
    </reaction>
</comment>
<dbReference type="FunFam" id="3.40.50.2300:FF:000632">
    <property type="entry name" value="Sensor histidine kinase/response regulator, putative"/>
    <property type="match status" value="1"/>
</dbReference>
<feature type="region of interest" description="Disordered" evidence="7">
    <location>
        <begin position="540"/>
        <end position="563"/>
    </location>
</feature>
<dbReference type="InterPro" id="IPR003594">
    <property type="entry name" value="HATPase_dom"/>
</dbReference>
<feature type="compositionally biased region" description="Low complexity" evidence="7">
    <location>
        <begin position="66"/>
        <end position="75"/>
    </location>
</feature>
<dbReference type="SMART" id="SM00387">
    <property type="entry name" value="HATPase_c"/>
    <property type="match status" value="1"/>
</dbReference>
<dbReference type="InterPro" id="IPR001789">
    <property type="entry name" value="Sig_transdc_resp-reg_receiver"/>
</dbReference>
<feature type="domain" description="Response regulatory" evidence="9">
    <location>
        <begin position="1158"/>
        <end position="1283"/>
    </location>
</feature>
<evidence type="ECO:0000256" key="2">
    <source>
        <dbReference type="ARBA" id="ARBA00012438"/>
    </source>
</evidence>
<dbReference type="EMBL" id="JAPQKO010000005">
    <property type="protein sequence ID" value="KAJ5162206.1"/>
    <property type="molecule type" value="Genomic_DNA"/>
</dbReference>
<dbReference type="Gene3D" id="1.10.287.130">
    <property type="match status" value="1"/>
</dbReference>
<keyword evidence="3 6" id="KW-0597">Phosphoprotein</keyword>
<dbReference type="SMART" id="SM00388">
    <property type="entry name" value="HisKA"/>
    <property type="match status" value="1"/>
</dbReference>
<sequence length="1295" mass="140227">MEPSPAELKEQHAADRRVRELYRYYQPAAPPGVIRSWLSAGEDLPPAGPAGSPNTPPVDDARGSNSSATPTPSTALGPEELVLGSSNITLRSFAQLAALRLNAQRALICVLDRNTQYILSEATKTVNLNDSSVHDPKDALWLGTTGSTKAWSLCLDTVALPPSDRENANYEYLIVNDLTEHERFKRLSFVENDPRFRFYAGTPLTTKNGINLGCFFVLDTDTRDGLTGLEKDTLGSLATLVMDYLKVCRQASEGRRAARLSRGLSCFVEGSSSFVDSVDPSRVDSARYSGTTASLNNRISMSGSSRAANSFEHTSQRASNDRASQTASNDHVSQTASDDRASQTASHDRISPSAPFDHVPFQMTSTDTASQVVSPSPPNDRSLSNDARSFSSGLSESKVDTGTSGGASSLPEWLTNSNRNRLPQDDSHGNSWCFRRAANLLRESLDLSNDGGVIFLEASNPSLADIDSGSDASTADGDSGPATVLSMSTNDEPFSMRSGPLANVPAASLDRSFLSILLRRYPKGKLWSFHRDGLISTSDDDDQEPHLHGFQASNISPPGHPPIAVTKPLGKRRKAGENSILNRYFPNATQIIFVPLWNAVNSQWFAGCFCWTTVETQVFTSAVELSSVLGFGSSIMAESSRVESLIADRQKGDFIGSISHELRSPLHGILAAAEFLNATSLTEFQDSLLETVNACGRTLLDTMNQVLDFSKVLASHLDTYVATDLAILAEEVVEGICLGHAYGQNSTASADLPVLMSHKMPKLPPNSRSNVNVTIHVTQRDWVYRTQPGALRRIIMNLFGNAMKYTDAGQVSLSLEASSHSEGRSRRQGLEDLVTLTVSDTGRGISEEFLRGRLYTPFAQEDTLAVGTGLGLSIVRSLVKALNGNIRVRSRPGEGTIVRVSLPLARPVGAESPRVDEDSQNAQQREILTQTLLLREGYPGKRVAIWGTEPADLENSPTWAGIARYLVEWFGIEIVAWPPSVPIDILLVEASSLPDLRQNGLSAALPALLILCEKAVDYSAARAEWLSLATSVDMIRRPCGPHKLARSVLKCLTHGNSTVVTPALTLQDPMDLPIRTSTPVPDSELASAMASPINMSQVGSPTIPDVTTMELTGTGPRSEEDSPPQTPSVVSAPPEAIVAAPLPPPLSDNAIDSTRLARVLVVDDNRINVNLMMTFMKKRKLTELHSAENGKLAVEAVEQMTKGYDIIFMDISMPVMNGFEATRAIRSLERENEGDGRRPAIIIALTGLSSSRDESEALASGVDLFLTKPVSFKEVSRLLGEWEKDGMERERRTAS</sequence>
<dbReference type="GO" id="GO:0000155">
    <property type="term" value="F:phosphorelay sensor kinase activity"/>
    <property type="evidence" value="ECO:0007669"/>
    <property type="project" value="InterPro"/>
</dbReference>
<gene>
    <name evidence="10" type="ORF">N7492_007598</name>
</gene>
<dbReference type="FunFam" id="1.10.287.130:FF:000023">
    <property type="entry name" value="Sensor histidine kinase/response regulator, putative"/>
    <property type="match status" value="1"/>
</dbReference>
<dbReference type="PROSITE" id="PS50110">
    <property type="entry name" value="RESPONSE_REGULATORY"/>
    <property type="match status" value="1"/>
</dbReference>
<keyword evidence="5" id="KW-0418">Kinase</keyword>
<proteinExistence type="predicted"/>
<dbReference type="SUPFAM" id="SSF55781">
    <property type="entry name" value="GAF domain-like"/>
    <property type="match status" value="1"/>
</dbReference>
<dbReference type="Gene3D" id="3.30.565.10">
    <property type="entry name" value="Histidine kinase-like ATPase, C-terminal domain"/>
    <property type="match status" value="1"/>
</dbReference>
<dbReference type="Gene3D" id="3.40.50.2300">
    <property type="match status" value="1"/>
</dbReference>
<feature type="region of interest" description="Disordered" evidence="7">
    <location>
        <begin position="295"/>
        <end position="428"/>
    </location>
</feature>
<dbReference type="Pfam" id="PF00072">
    <property type="entry name" value="Response_reg"/>
    <property type="match status" value="1"/>
</dbReference>
<feature type="domain" description="Histidine kinase" evidence="8">
    <location>
        <begin position="657"/>
        <end position="906"/>
    </location>
</feature>
<feature type="region of interest" description="Disordered" evidence="7">
    <location>
        <begin position="36"/>
        <end position="78"/>
    </location>
</feature>
<feature type="modified residue" description="4-aspartylphosphate" evidence="6">
    <location>
        <position position="1210"/>
    </location>
</feature>
<dbReference type="SUPFAM" id="SSF55874">
    <property type="entry name" value="ATPase domain of HSP90 chaperone/DNA topoisomerase II/histidine kinase"/>
    <property type="match status" value="1"/>
</dbReference>
<dbReference type="CDD" id="cd00082">
    <property type="entry name" value="HisKA"/>
    <property type="match status" value="1"/>
</dbReference>
<dbReference type="InterPro" id="IPR036890">
    <property type="entry name" value="HATPase_C_sf"/>
</dbReference>
<dbReference type="SUPFAM" id="SSF52172">
    <property type="entry name" value="CheY-like"/>
    <property type="match status" value="1"/>
</dbReference>
<dbReference type="InterPro" id="IPR036097">
    <property type="entry name" value="HisK_dim/P_sf"/>
</dbReference>
<evidence type="ECO:0000256" key="4">
    <source>
        <dbReference type="ARBA" id="ARBA00022679"/>
    </source>
</evidence>
<evidence type="ECO:0000259" key="8">
    <source>
        <dbReference type="PROSITE" id="PS50109"/>
    </source>
</evidence>
<evidence type="ECO:0000313" key="10">
    <source>
        <dbReference type="EMBL" id="KAJ5162206.1"/>
    </source>
</evidence>
<dbReference type="EC" id="2.7.13.3" evidence="2"/>